<organism evidence="1 2">
    <name type="scientific">Oedothorax gibbosus</name>
    <dbReference type="NCBI Taxonomy" id="931172"/>
    <lineage>
        <taxon>Eukaryota</taxon>
        <taxon>Metazoa</taxon>
        <taxon>Ecdysozoa</taxon>
        <taxon>Arthropoda</taxon>
        <taxon>Chelicerata</taxon>
        <taxon>Arachnida</taxon>
        <taxon>Araneae</taxon>
        <taxon>Araneomorphae</taxon>
        <taxon>Entelegynae</taxon>
        <taxon>Araneoidea</taxon>
        <taxon>Linyphiidae</taxon>
        <taxon>Erigoninae</taxon>
        <taxon>Oedothorax</taxon>
    </lineage>
</organism>
<dbReference type="AlphaFoldDB" id="A0AAV6V689"/>
<protein>
    <submittedName>
        <fullName evidence="1">Uncharacterized protein</fullName>
    </submittedName>
</protein>
<comment type="caution">
    <text evidence="1">The sequence shown here is derived from an EMBL/GenBank/DDBJ whole genome shotgun (WGS) entry which is preliminary data.</text>
</comment>
<evidence type="ECO:0000313" key="1">
    <source>
        <dbReference type="EMBL" id="KAG8191435.1"/>
    </source>
</evidence>
<dbReference type="EMBL" id="JAFNEN010000159">
    <property type="protein sequence ID" value="KAG8191435.1"/>
    <property type="molecule type" value="Genomic_DNA"/>
</dbReference>
<reference evidence="1 2" key="1">
    <citation type="journal article" date="2022" name="Nat. Ecol. Evol.">
        <title>A masculinizing supergene underlies an exaggerated male reproductive morph in a spider.</title>
        <authorList>
            <person name="Hendrickx F."/>
            <person name="De Corte Z."/>
            <person name="Sonet G."/>
            <person name="Van Belleghem S.M."/>
            <person name="Kostlbacher S."/>
            <person name="Vangestel C."/>
        </authorList>
    </citation>
    <scope>NUCLEOTIDE SEQUENCE [LARGE SCALE GENOMIC DNA]</scope>
    <source>
        <strain evidence="1">W744_W776</strain>
    </source>
</reference>
<evidence type="ECO:0000313" key="2">
    <source>
        <dbReference type="Proteomes" id="UP000827092"/>
    </source>
</evidence>
<proteinExistence type="predicted"/>
<dbReference type="Proteomes" id="UP000827092">
    <property type="component" value="Unassembled WGS sequence"/>
</dbReference>
<sequence length="108" mass="12458">MGLILKRHRLQETERKTKLLAYSQDGAIDAAYSVTYGDVNKQQKFLPFPLETRLMLTEECARQKLKWSRLFGGLLRESSSIIPEEMFQKLSVEVMPTTNRKSSGEESF</sequence>
<keyword evidence="2" id="KW-1185">Reference proteome</keyword>
<gene>
    <name evidence="1" type="ORF">JTE90_020687</name>
</gene>
<name>A0AAV6V689_9ARAC</name>
<accession>A0AAV6V689</accession>